<reference evidence="3 4" key="1">
    <citation type="journal article" date="2015" name="J. Biotechnol.">
        <title>Complete genome sequence of Pseudomonas rhizosphaerae IH5T (=DSM 16299T), a phosphate-solubilizing rhizobacterium for bacterial biofertilizer.</title>
        <authorList>
            <person name="Kwak Y."/>
            <person name="Jung B.K."/>
            <person name="Shin J.H."/>
        </authorList>
    </citation>
    <scope>NUCLEOTIDE SEQUENCE [LARGE SCALE GENOMIC DNA]</scope>
    <source>
        <strain evidence="3">DSM 16299</strain>
    </source>
</reference>
<name>A0A089ZQF4_9PSED</name>
<evidence type="ECO:0000313" key="4">
    <source>
        <dbReference type="Proteomes" id="UP000029499"/>
    </source>
</evidence>
<dbReference type="InterPro" id="IPR012332">
    <property type="entry name" value="Autotransporter_pectin_lyase_C"/>
</dbReference>
<dbReference type="PROSITE" id="PS51208">
    <property type="entry name" value="AUTOTRANSPORTER"/>
    <property type="match status" value="1"/>
</dbReference>
<dbReference type="Pfam" id="PF18883">
    <property type="entry name" value="AC_1"/>
    <property type="match status" value="1"/>
</dbReference>
<dbReference type="InterPro" id="IPR036709">
    <property type="entry name" value="Autotransporte_beta_dom_sf"/>
</dbReference>
<dbReference type="OrthoDB" id="6053567at2"/>
<keyword evidence="4" id="KW-1185">Reference proteome</keyword>
<dbReference type="Proteomes" id="UP000029499">
    <property type="component" value="Chromosome"/>
</dbReference>
<dbReference type="SMART" id="SM00869">
    <property type="entry name" value="Autotransporter"/>
    <property type="match status" value="1"/>
</dbReference>
<feature type="region of interest" description="Disordered" evidence="1">
    <location>
        <begin position="551"/>
        <end position="608"/>
    </location>
</feature>
<dbReference type="Pfam" id="PF03797">
    <property type="entry name" value="Autotransporter"/>
    <property type="match status" value="1"/>
</dbReference>
<dbReference type="RefSeq" id="WP_043189029.1">
    <property type="nucleotide sequence ID" value="NZ_CP009533.1"/>
</dbReference>
<protein>
    <recommendedName>
        <fullName evidence="2">Autotransporter domain-containing protein</fullName>
    </recommendedName>
</protein>
<dbReference type="InterPro" id="IPR043990">
    <property type="entry name" value="AC_1"/>
</dbReference>
<dbReference type="CDD" id="cd01344">
    <property type="entry name" value="PL2_Passenger_AT"/>
    <property type="match status" value="1"/>
</dbReference>
<dbReference type="GO" id="GO:0019867">
    <property type="term" value="C:outer membrane"/>
    <property type="evidence" value="ECO:0007669"/>
    <property type="project" value="InterPro"/>
</dbReference>
<dbReference type="InterPro" id="IPR006315">
    <property type="entry name" value="OM_autotransptr_brl_dom"/>
</dbReference>
<accession>A0A089ZQF4</accession>
<dbReference type="Gene3D" id="2.160.20.20">
    <property type="match status" value="1"/>
</dbReference>
<sequence>MNTNALLMRTGLLTALIVPSDQVLADCAFAPGVGNDAYVCDSGTAPALSDLLGDNSLTLPVDGTGSITGPVDFGPGQDAVRIHSGSVGGAMNTGAGADTVFFGGGRLFSLAQGDGADVLEMTGGIVSGAVSQGSGIDSFIMRGGQIQSLSQGDGLDTFLMTDGTIVGAFEDGDIARMSGGTIGRVDMKLDNNLFELSGGRINGNLVAGFGNDTITVSAGSIGGNISVSGGTDQVTVSGGDIGGNVLLSFGDDRFIWRDGGLIHGTVSLGPGNDTALLSNLSDAQLASPNLIYGDAGVDTLTFDNSRATGGARYSYWETINLNNGSVLDLADRLSLADDSTPLGSGLLTLDRTSTLGATQGSVGPIVAGQTVTVNNAGSIDLTRSGAQAGDRLTIIGNYVGNDARLKLQSVLGADDAPSDRLIVAQGTISGSTAITVDNLDGQGALTAANGIPLVEATQGATSSDGAFTLANNLSVGAYQYYLFKGGVTAGSENSWFLRSSVAPVIPPPPVIEPPVVEPPVVEPPVVEPPIVDPPVVEPPVVEPPVVQPPTVEPPIVEPPIAEPPVNEPSPVTPPSGEPPEPPQVDLVVPPPPVQPQPPEPAPAPSGPIAAVGTPGLPPAIPGQSILLYRIEVPAYSAVPPAAALLALDSLGSFHQRHGEQSLLKERGALAAGWARTFGSHGRQKWAGSAAPSLSSNISGYQVGHDLFAALGDNGYRQHAGLFVGHSRLDGKVRGFALGFDDTPSGDIRLRADSLGAYWTLVSPAGGYLDVVAMGTRFDGRSRSERGYTLDLDGQGIAVSVEGGYPIMLSRQWMLEPQAQVIGQKNSLDTARDPVSEIAFDSEPYWRARLGVRLKGEYRVGSLPLEPSVRANVWHTLQGEDAVTFDDRDTLHTRHRATQAQLGLGLTARLSDDVSVYLDTDYARSLDSQPQESLQGSLGLRISW</sequence>
<feature type="domain" description="Autotransporter" evidence="2">
    <location>
        <begin position="665"/>
        <end position="943"/>
    </location>
</feature>
<proteinExistence type="predicted"/>
<dbReference type="InterPro" id="IPR005546">
    <property type="entry name" value="Autotransporte_beta"/>
</dbReference>
<feature type="compositionally biased region" description="Pro residues" evidence="1">
    <location>
        <begin position="551"/>
        <end position="605"/>
    </location>
</feature>
<dbReference type="KEGG" id="prh:LT40_09055"/>
<dbReference type="Gene3D" id="2.40.128.130">
    <property type="entry name" value="Autotransporter beta-domain"/>
    <property type="match status" value="1"/>
</dbReference>
<organism evidence="3 4">
    <name type="scientific">Pseudomonas rhizosphaerae</name>
    <dbReference type="NCBI Taxonomy" id="216142"/>
    <lineage>
        <taxon>Bacteria</taxon>
        <taxon>Pseudomonadati</taxon>
        <taxon>Pseudomonadota</taxon>
        <taxon>Gammaproteobacteria</taxon>
        <taxon>Pseudomonadales</taxon>
        <taxon>Pseudomonadaceae</taxon>
        <taxon>Pseudomonas</taxon>
    </lineage>
</organism>
<gene>
    <name evidence="3" type="ORF">LT40_09055</name>
</gene>
<dbReference type="EMBL" id="CP009533">
    <property type="protein sequence ID" value="AIS17536.1"/>
    <property type="molecule type" value="Genomic_DNA"/>
</dbReference>
<dbReference type="eggNOG" id="COG3468">
    <property type="taxonomic scope" value="Bacteria"/>
</dbReference>
<dbReference type="NCBIfam" id="TIGR01414">
    <property type="entry name" value="autotrans_barl"/>
    <property type="match status" value="1"/>
</dbReference>
<dbReference type="SUPFAM" id="SSF51126">
    <property type="entry name" value="Pectin lyase-like"/>
    <property type="match status" value="1"/>
</dbReference>
<evidence type="ECO:0000256" key="1">
    <source>
        <dbReference type="SAM" id="MobiDB-lite"/>
    </source>
</evidence>
<dbReference type="AlphaFoldDB" id="A0A089ZQF4"/>
<dbReference type="InterPro" id="IPR011050">
    <property type="entry name" value="Pectin_lyase_fold/virulence"/>
</dbReference>
<dbReference type="SUPFAM" id="SSF103515">
    <property type="entry name" value="Autotransporter"/>
    <property type="match status" value="1"/>
</dbReference>
<evidence type="ECO:0000313" key="3">
    <source>
        <dbReference type="EMBL" id="AIS17536.1"/>
    </source>
</evidence>
<evidence type="ECO:0000259" key="2">
    <source>
        <dbReference type="PROSITE" id="PS51208"/>
    </source>
</evidence>
<dbReference type="HOGENOM" id="CLU_003455_1_0_6"/>
<dbReference type="STRING" id="216142.LT40_09055"/>